<dbReference type="OrthoDB" id="2848405at2"/>
<accession>A0A3M7TUN2</accession>
<organism evidence="1 2">
    <name type="scientific">Alteribacter keqinensis</name>
    <dbReference type="NCBI Taxonomy" id="2483800"/>
    <lineage>
        <taxon>Bacteria</taxon>
        <taxon>Bacillati</taxon>
        <taxon>Bacillota</taxon>
        <taxon>Bacilli</taxon>
        <taxon>Bacillales</taxon>
        <taxon>Bacillaceae</taxon>
        <taxon>Alteribacter</taxon>
    </lineage>
</organism>
<keyword evidence="2" id="KW-1185">Reference proteome</keyword>
<evidence type="ECO:0000313" key="2">
    <source>
        <dbReference type="Proteomes" id="UP000278746"/>
    </source>
</evidence>
<dbReference type="Proteomes" id="UP000278746">
    <property type="component" value="Unassembled WGS sequence"/>
</dbReference>
<proteinExistence type="predicted"/>
<protein>
    <submittedName>
        <fullName evidence="1">Uncharacterized protein</fullName>
    </submittedName>
</protein>
<gene>
    <name evidence="1" type="ORF">EBO34_05260</name>
</gene>
<name>A0A3M7TUN2_9BACI</name>
<dbReference type="RefSeq" id="WP_122896871.1">
    <property type="nucleotide sequence ID" value="NZ_RHIB01000001.1"/>
</dbReference>
<sequence>MDTKPVLVYHNAFTQPEKNAILTGMILPFGDGVYTTTTDFLHSPLKASKPTAIDIKKSSQQYISSGYDPLFIEKYPELLTLFLKHLKNGR</sequence>
<evidence type="ECO:0000313" key="1">
    <source>
        <dbReference type="EMBL" id="RNA69350.1"/>
    </source>
</evidence>
<dbReference type="AlphaFoldDB" id="A0A3M7TUN2"/>
<dbReference type="EMBL" id="RHIB01000001">
    <property type="protein sequence ID" value="RNA69350.1"/>
    <property type="molecule type" value="Genomic_DNA"/>
</dbReference>
<comment type="caution">
    <text evidence="1">The sequence shown here is derived from an EMBL/GenBank/DDBJ whole genome shotgun (WGS) entry which is preliminary data.</text>
</comment>
<reference evidence="1 2" key="1">
    <citation type="submission" date="2018-10" db="EMBL/GenBank/DDBJ databases">
        <title>Bacillus Keqinensis sp. nov., a moderately halophilic bacterium isolated from a saline-alkaline lake.</title>
        <authorList>
            <person name="Wang H."/>
        </authorList>
    </citation>
    <scope>NUCLEOTIDE SEQUENCE [LARGE SCALE GENOMIC DNA]</scope>
    <source>
        <strain evidence="1 2">KQ-3</strain>
    </source>
</reference>